<feature type="region of interest" description="Disordered" evidence="1">
    <location>
        <begin position="39"/>
        <end position="59"/>
    </location>
</feature>
<proteinExistence type="predicted"/>
<keyword evidence="2" id="KW-0472">Membrane</keyword>
<evidence type="ECO:0000313" key="3">
    <source>
        <dbReference type="EMBL" id="MBD7944100.1"/>
    </source>
</evidence>
<sequence>MTTGQLLLWILGVSILLYFVIKWGVKNGINESLLISEEARRKNQQEKEVQAQSYWNDLK</sequence>
<evidence type="ECO:0000256" key="1">
    <source>
        <dbReference type="SAM" id="MobiDB-lite"/>
    </source>
</evidence>
<name>A0ABR8R8I5_9BACI</name>
<gene>
    <name evidence="3" type="ORF">H9650_08210</name>
</gene>
<feature type="transmembrane region" description="Helical" evidence="2">
    <location>
        <begin position="6"/>
        <end position="25"/>
    </location>
</feature>
<reference evidence="3 4" key="1">
    <citation type="submission" date="2020-08" db="EMBL/GenBank/DDBJ databases">
        <title>A Genomic Blueprint of the Chicken Gut Microbiome.</title>
        <authorList>
            <person name="Gilroy R."/>
            <person name="Ravi A."/>
            <person name="Getino M."/>
            <person name="Pursley I."/>
            <person name="Horton D.L."/>
            <person name="Alikhan N.-F."/>
            <person name="Baker D."/>
            <person name="Gharbi K."/>
            <person name="Hall N."/>
            <person name="Watson M."/>
            <person name="Adriaenssens E.M."/>
            <person name="Foster-Nyarko E."/>
            <person name="Jarju S."/>
            <person name="Secka A."/>
            <person name="Antonio M."/>
            <person name="Oren A."/>
            <person name="Chaudhuri R."/>
            <person name="La Ragione R.M."/>
            <person name="Hildebrand F."/>
            <person name="Pallen M.J."/>
        </authorList>
    </citation>
    <scope>NUCLEOTIDE SEQUENCE [LARGE SCALE GENOMIC DNA]</scope>
    <source>
        <strain evidence="3 4">Sa2BUA9</strain>
    </source>
</reference>
<keyword evidence="2" id="KW-0812">Transmembrane</keyword>
<dbReference type="EMBL" id="JACSQO010000003">
    <property type="protein sequence ID" value="MBD7944100.1"/>
    <property type="molecule type" value="Genomic_DNA"/>
</dbReference>
<dbReference type="Proteomes" id="UP000640786">
    <property type="component" value="Unassembled WGS sequence"/>
</dbReference>
<keyword evidence="2" id="KW-1133">Transmembrane helix</keyword>
<dbReference type="Pfam" id="PF19483">
    <property type="entry name" value="DUF6019"/>
    <property type="match status" value="1"/>
</dbReference>
<accession>A0ABR8R8I5</accession>
<feature type="compositionally biased region" description="Polar residues" evidence="1">
    <location>
        <begin position="50"/>
        <end position="59"/>
    </location>
</feature>
<evidence type="ECO:0000313" key="4">
    <source>
        <dbReference type="Proteomes" id="UP000640786"/>
    </source>
</evidence>
<organism evidence="3 4">
    <name type="scientific">Psychrobacillus faecigallinarum</name>
    <dbReference type="NCBI Taxonomy" id="2762235"/>
    <lineage>
        <taxon>Bacteria</taxon>
        <taxon>Bacillati</taxon>
        <taxon>Bacillota</taxon>
        <taxon>Bacilli</taxon>
        <taxon>Bacillales</taxon>
        <taxon>Bacillaceae</taxon>
        <taxon>Psychrobacillus</taxon>
    </lineage>
</organism>
<feature type="compositionally biased region" description="Basic and acidic residues" evidence="1">
    <location>
        <begin position="39"/>
        <end position="49"/>
    </location>
</feature>
<dbReference type="InterPro" id="IPR046061">
    <property type="entry name" value="DUF6019"/>
</dbReference>
<protein>
    <submittedName>
        <fullName evidence="3">Uncharacterized protein</fullName>
    </submittedName>
</protein>
<evidence type="ECO:0000256" key="2">
    <source>
        <dbReference type="SAM" id="Phobius"/>
    </source>
</evidence>
<keyword evidence="4" id="KW-1185">Reference proteome</keyword>
<comment type="caution">
    <text evidence="3">The sequence shown here is derived from an EMBL/GenBank/DDBJ whole genome shotgun (WGS) entry which is preliminary data.</text>
</comment>
<dbReference type="RefSeq" id="WP_191696970.1">
    <property type="nucleotide sequence ID" value="NZ_JACSQO010000003.1"/>
</dbReference>